<dbReference type="PANTHER" id="PTHR34301:SF8">
    <property type="entry name" value="ATPASE DOMAIN-CONTAINING PROTEIN"/>
    <property type="match status" value="1"/>
</dbReference>
<protein>
    <submittedName>
        <fullName evidence="2">ATP-binding protein</fullName>
    </submittedName>
</protein>
<feature type="domain" description="Orc1-like AAA ATPase" evidence="1">
    <location>
        <begin position="19"/>
        <end position="206"/>
    </location>
</feature>
<reference evidence="2 3" key="1">
    <citation type="submission" date="2022-01" db="EMBL/GenBank/DDBJ databases">
        <title>Nocardioides sp. nov., an actinomycete isolated from mining soil.</title>
        <authorList>
            <person name="Liu L."/>
        </authorList>
    </citation>
    <scope>NUCLEOTIDE SEQUENCE [LARGE SCALE GENOMIC DNA]</scope>
    <source>
        <strain evidence="2 3">KLBMP 9356</strain>
    </source>
</reference>
<keyword evidence="2" id="KW-0547">Nucleotide-binding</keyword>
<evidence type="ECO:0000259" key="1">
    <source>
        <dbReference type="Pfam" id="PF13191"/>
    </source>
</evidence>
<comment type="caution">
    <text evidence="2">The sequence shown here is derived from an EMBL/GenBank/DDBJ whole genome shotgun (WGS) entry which is preliminary data.</text>
</comment>
<dbReference type="InterPro" id="IPR041664">
    <property type="entry name" value="AAA_16"/>
</dbReference>
<evidence type="ECO:0000313" key="2">
    <source>
        <dbReference type="EMBL" id="MCF6376872.1"/>
    </source>
</evidence>
<dbReference type="SUPFAM" id="SSF52540">
    <property type="entry name" value="P-loop containing nucleoside triphosphate hydrolases"/>
    <property type="match status" value="1"/>
</dbReference>
<dbReference type="EMBL" id="JAKJHZ010000005">
    <property type="protein sequence ID" value="MCF6376872.1"/>
    <property type="molecule type" value="Genomic_DNA"/>
</dbReference>
<evidence type="ECO:0000313" key="3">
    <source>
        <dbReference type="Proteomes" id="UP001201161"/>
    </source>
</evidence>
<proteinExistence type="predicted"/>
<dbReference type="InterPro" id="IPR027417">
    <property type="entry name" value="P-loop_NTPase"/>
</dbReference>
<dbReference type="Gene3D" id="3.40.50.300">
    <property type="entry name" value="P-loop containing nucleotide triphosphate hydrolases"/>
    <property type="match status" value="1"/>
</dbReference>
<gene>
    <name evidence="2" type="ORF">L2K70_04580</name>
</gene>
<keyword evidence="2" id="KW-0067">ATP-binding</keyword>
<accession>A0ABS9H9E2</accession>
<organism evidence="2 3">
    <name type="scientific">Nocardioides potassii</name>
    <dbReference type="NCBI Taxonomy" id="2911371"/>
    <lineage>
        <taxon>Bacteria</taxon>
        <taxon>Bacillati</taxon>
        <taxon>Actinomycetota</taxon>
        <taxon>Actinomycetes</taxon>
        <taxon>Propionibacteriales</taxon>
        <taxon>Nocardioidaceae</taxon>
        <taxon>Nocardioides</taxon>
    </lineage>
</organism>
<dbReference type="Pfam" id="PF13191">
    <property type="entry name" value="AAA_16"/>
    <property type="match status" value="1"/>
</dbReference>
<name>A0ABS9H9E2_9ACTN</name>
<dbReference type="RefSeq" id="WP_236399680.1">
    <property type="nucleotide sequence ID" value="NZ_JAKJHZ010000005.1"/>
</dbReference>
<dbReference type="GO" id="GO:0005524">
    <property type="term" value="F:ATP binding"/>
    <property type="evidence" value="ECO:0007669"/>
    <property type="project" value="UniProtKB-KW"/>
</dbReference>
<keyword evidence="3" id="KW-1185">Reference proteome</keyword>
<sequence>MDPVRNPYTPNAGAQPPAVVGRDVQLQTFELLLKRMSAGRTERSMIITGLRGVGKTVLLGRFRSKAQELDWVVVEREVSKHDDEKFRRQMVSSIRTALFEMSPKARWGDRMKRAAAVLKSFSVSVDPTGALTGGMDVDAAQGFADQQDLQADLTDLLVAVGEAAKDSRKGLVLLFDEVQFLSTAQLEALISALHKTVQRALPVTMVGAGLPQIAELAGDAKSYSERLFKFPRIGNLDEEDARDALVGPARAEGADWAADALDLATEVTGGYPYFLQELGYEVWGVAEGPVITREDVELAVPTYEAKLDESFFRVRLDRATEMERIYLRAMAELGPEPQKAQDVAAVIGRKSTQMGPTRAQLINMGLLYTPQHGYAAFTVPHFDRFMLRTIPALMMPPDRAGKKSRKDG</sequence>
<dbReference type="Proteomes" id="UP001201161">
    <property type="component" value="Unassembled WGS sequence"/>
</dbReference>
<dbReference type="PANTHER" id="PTHR34301">
    <property type="entry name" value="DNA-BINDING PROTEIN-RELATED"/>
    <property type="match status" value="1"/>
</dbReference>